<evidence type="ECO:0000259" key="4">
    <source>
        <dbReference type="Pfam" id="PF17482"/>
    </source>
</evidence>
<evidence type="ECO:0000313" key="7">
    <source>
        <dbReference type="Proteomes" id="UP000621560"/>
    </source>
</evidence>
<dbReference type="Proteomes" id="UP000621560">
    <property type="component" value="Unassembled WGS sequence"/>
</dbReference>
<evidence type="ECO:0000256" key="1">
    <source>
        <dbReference type="ARBA" id="ARBA00008005"/>
    </source>
</evidence>
<dbReference type="EMBL" id="JACXIZ010000021">
    <property type="protein sequence ID" value="MBD2846192.1"/>
    <property type="molecule type" value="Genomic_DNA"/>
</dbReference>
<dbReference type="Pfam" id="PF22671">
    <property type="entry name" value="Gp18_domIII_N"/>
    <property type="match status" value="1"/>
</dbReference>
<organism evidence="6 7">
    <name type="scientific">Paenibacillus sabuli</name>
    <dbReference type="NCBI Taxonomy" id="2772509"/>
    <lineage>
        <taxon>Bacteria</taxon>
        <taxon>Bacillati</taxon>
        <taxon>Bacillota</taxon>
        <taxon>Bacilli</taxon>
        <taxon>Bacillales</taxon>
        <taxon>Paenibacillaceae</taxon>
        <taxon>Paenibacillus</taxon>
    </lineage>
</organism>
<keyword evidence="7" id="KW-1185">Reference proteome</keyword>
<dbReference type="Gene3D" id="2.60.40.4290">
    <property type="match status" value="1"/>
</dbReference>
<dbReference type="Gene3D" id="3.30.1490.360">
    <property type="match status" value="1"/>
</dbReference>
<comment type="similarity">
    <text evidence="1">Belongs to the myoviridae tail sheath protein family.</text>
</comment>
<evidence type="ECO:0000259" key="5">
    <source>
        <dbReference type="Pfam" id="PF22671"/>
    </source>
</evidence>
<reference evidence="6" key="1">
    <citation type="submission" date="2020-09" db="EMBL/GenBank/DDBJ databases">
        <title>A novel bacterium of genus Paenibacillus, isolated from South China Sea.</title>
        <authorList>
            <person name="Huang H."/>
            <person name="Mo K."/>
            <person name="Hu Y."/>
        </authorList>
    </citation>
    <scope>NUCLEOTIDE SEQUENCE</scope>
    <source>
        <strain evidence="6">IB182496</strain>
    </source>
</reference>
<dbReference type="RefSeq" id="WP_190918392.1">
    <property type="nucleotide sequence ID" value="NZ_JACXIZ010000021.1"/>
</dbReference>
<evidence type="ECO:0000313" key="6">
    <source>
        <dbReference type="EMBL" id="MBD2846192.1"/>
    </source>
</evidence>
<evidence type="ECO:0000259" key="2">
    <source>
        <dbReference type="Pfam" id="PF04984"/>
    </source>
</evidence>
<dbReference type="InterPro" id="IPR035089">
    <property type="entry name" value="Phage_sheath_subtilisin"/>
</dbReference>
<comment type="caution">
    <text evidence="6">The sequence shown here is derived from an EMBL/GenBank/DDBJ whole genome shotgun (WGS) entry which is preliminary data.</text>
</comment>
<feature type="domain" description="Tail sheath protein Gp18-like" evidence="5">
    <location>
        <begin position="33"/>
        <end position="90"/>
    </location>
</feature>
<dbReference type="Pfam" id="PF17481">
    <property type="entry name" value="Phage_sheath_domII"/>
    <property type="match status" value="1"/>
</dbReference>
<feature type="domain" description="Phage tail sheath protein-like beta-sandwich" evidence="3">
    <location>
        <begin position="91"/>
        <end position="179"/>
    </location>
</feature>
<accession>A0A927BSX6</accession>
<sequence length="438" mass="46434">MQGGTWTTQNKVRPGVYINFNSAPQPTGTVGERGIVTMPAELAWGAPHEVLTIEAGAATLERLGYALGEPQLLLVREALKRARTLLLYRVNSGTPAAATSDDLTVTAAYGGSRGNDLAVAVTETEGESGTFTVTTYLSGKEIDTQQAATVGELTDNGWVAFSGTGALQAIAALPLTGGANGAATAQDYADYLSAIELHDFHAMAVPSTDDTLKQTIADFVRRLREQEGRKVQAVLANYPIADYEGVISVRNGVRLADETVLDAAQATAWTAGAAAGAQMNESLTYAAYDGAIDVEPRLTHTDTVAALQGGEWVFTHNAGRAIVEQDINSLTSFTPETGKAFAKNRVIRVLDGINNDFVRIFGANYIGKAPNNEDGRNLLKSECISYLSSLQGIGAIQNFDAQADIAVLAGADVDSVVIESYVQPVDSIEKIYIQVEVR</sequence>
<dbReference type="AlphaFoldDB" id="A0A927BSX6"/>
<protein>
    <submittedName>
        <fullName evidence="6">Phage tail sheath family protein</fullName>
    </submittedName>
</protein>
<dbReference type="Pfam" id="PF17482">
    <property type="entry name" value="Phage_sheath_1C"/>
    <property type="match status" value="1"/>
</dbReference>
<feature type="domain" description="Tail sheath protein C-terminal" evidence="4">
    <location>
        <begin position="337"/>
        <end position="438"/>
    </location>
</feature>
<dbReference type="Gene3D" id="3.40.50.11790">
    <property type="match status" value="1"/>
</dbReference>
<dbReference type="InterPro" id="IPR035326">
    <property type="entry name" value="Beta_sandwich_Seath"/>
</dbReference>
<name>A0A927BSX6_9BACL</name>
<dbReference type="InterPro" id="IPR020287">
    <property type="entry name" value="Tail_sheath_C"/>
</dbReference>
<dbReference type="Gene3D" id="3.30.1370.220">
    <property type="match status" value="1"/>
</dbReference>
<evidence type="ECO:0000259" key="3">
    <source>
        <dbReference type="Pfam" id="PF17481"/>
    </source>
</evidence>
<feature type="domain" description="Tail sheath protein subtilisin-like" evidence="2">
    <location>
        <begin position="181"/>
        <end position="329"/>
    </location>
</feature>
<dbReference type="InterPro" id="IPR054564">
    <property type="entry name" value="Gp18_domIII_N"/>
</dbReference>
<gene>
    <name evidence="6" type="ORF">IDH44_13380</name>
</gene>
<dbReference type="Gene3D" id="3.30.360.90">
    <property type="match status" value="1"/>
</dbReference>
<proteinExistence type="inferred from homology"/>
<dbReference type="Pfam" id="PF04984">
    <property type="entry name" value="Phage_sheath_1"/>
    <property type="match status" value="1"/>
</dbReference>